<dbReference type="OrthoDB" id="9048788at2759"/>
<dbReference type="EMBL" id="BGPR01003487">
    <property type="protein sequence ID" value="GBM88746.1"/>
    <property type="molecule type" value="Genomic_DNA"/>
</dbReference>
<feature type="region of interest" description="Disordered" evidence="1">
    <location>
        <begin position="43"/>
        <end position="92"/>
    </location>
</feature>
<dbReference type="AlphaFoldDB" id="A0A4Y2JI07"/>
<reference evidence="3 4" key="1">
    <citation type="journal article" date="2019" name="Sci. Rep.">
        <title>Orb-weaving spider Araneus ventricosus genome elucidates the spidroin gene catalogue.</title>
        <authorList>
            <person name="Kono N."/>
            <person name="Nakamura H."/>
            <person name="Ohtoshi R."/>
            <person name="Moran D.A.P."/>
            <person name="Shinohara A."/>
            <person name="Yoshida Y."/>
            <person name="Fujiwara M."/>
            <person name="Mori M."/>
            <person name="Tomita M."/>
            <person name="Arakawa K."/>
        </authorList>
    </citation>
    <scope>NUCLEOTIDE SEQUENCE [LARGE SCALE GENOMIC DNA]</scope>
</reference>
<gene>
    <name evidence="3" type="ORF">AVEN_220863_1</name>
</gene>
<feature type="compositionally biased region" description="Basic and acidic residues" evidence="1">
    <location>
        <begin position="57"/>
        <end position="77"/>
    </location>
</feature>
<evidence type="ECO:0000313" key="4">
    <source>
        <dbReference type="Proteomes" id="UP000499080"/>
    </source>
</evidence>
<feature type="chain" id="PRO_5021359022" evidence="2">
    <location>
        <begin position="23"/>
        <end position="205"/>
    </location>
</feature>
<dbReference type="Proteomes" id="UP000499080">
    <property type="component" value="Unassembled WGS sequence"/>
</dbReference>
<comment type="caution">
    <text evidence="3">The sequence shown here is derived from an EMBL/GenBank/DDBJ whole genome shotgun (WGS) entry which is preliminary data.</text>
</comment>
<evidence type="ECO:0000256" key="2">
    <source>
        <dbReference type="SAM" id="SignalP"/>
    </source>
</evidence>
<organism evidence="3 4">
    <name type="scientific">Araneus ventricosus</name>
    <name type="common">Orbweaver spider</name>
    <name type="synonym">Epeira ventricosa</name>
    <dbReference type="NCBI Taxonomy" id="182803"/>
    <lineage>
        <taxon>Eukaryota</taxon>
        <taxon>Metazoa</taxon>
        <taxon>Ecdysozoa</taxon>
        <taxon>Arthropoda</taxon>
        <taxon>Chelicerata</taxon>
        <taxon>Arachnida</taxon>
        <taxon>Araneae</taxon>
        <taxon>Araneomorphae</taxon>
        <taxon>Entelegynae</taxon>
        <taxon>Araneoidea</taxon>
        <taxon>Araneidae</taxon>
        <taxon>Araneus</taxon>
    </lineage>
</organism>
<name>A0A4Y2JI07_ARAVE</name>
<accession>A0A4Y2JI07</accession>
<sequence length="205" mass="23549">MFKTSSFGLLVFLGIQFSSTSAMPPWSRSWHHGAMRPGYWQSANRPGRPTCGHGHGHGHDHDHGYDHDYRPRPDIAERPGYQPDQEDSDYDEDPSDFFGCSCFLYVENTVVFRRQDKDRKRYSCTAYGLRRCSRYCDELFQNEGLRASSEQEACDVLGREAYISWYRKNQVCGRRGPQTDIPLETPLCCRRGRPSLSCSTEGQTS</sequence>
<evidence type="ECO:0000256" key="1">
    <source>
        <dbReference type="SAM" id="MobiDB-lite"/>
    </source>
</evidence>
<evidence type="ECO:0000313" key="3">
    <source>
        <dbReference type="EMBL" id="GBM88746.1"/>
    </source>
</evidence>
<keyword evidence="2" id="KW-0732">Signal</keyword>
<feature type="signal peptide" evidence="2">
    <location>
        <begin position="1"/>
        <end position="22"/>
    </location>
</feature>
<protein>
    <submittedName>
        <fullName evidence="3">Uncharacterized protein</fullName>
    </submittedName>
</protein>
<keyword evidence="4" id="KW-1185">Reference proteome</keyword>
<proteinExistence type="predicted"/>